<dbReference type="OrthoDB" id="9795716at2"/>
<evidence type="ECO:0000313" key="12">
    <source>
        <dbReference type="Proteomes" id="UP000002941"/>
    </source>
</evidence>
<evidence type="ECO:0000256" key="9">
    <source>
        <dbReference type="ARBA" id="ARBA00048090"/>
    </source>
</evidence>
<evidence type="ECO:0000256" key="8">
    <source>
        <dbReference type="ARBA" id="ARBA00023064"/>
    </source>
</evidence>
<dbReference type="eggNOG" id="COG3265">
    <property type="taxonomic scope" value="Bacteria"/>
</dbReference>
<dbReference type="InterPro" id="IPR006001">
    <property type="entry name" value="Therm_gnt_kin"/>
</dbReference>
<keyword evidence="7 10" id="KW-0067">ATP-binding</keyword>
<dbReference type="PANTHER" id="PTHR43442:SF3">
    <property type="entry name" value="GLUCONOKINASE-RELATED"/>
    <property type="match status" value="1"/>
</dbReference>
<organism evidence="11 12">
    <name type="scientific">Actinomyces massiliensis F0489</name>
    <dbReference type="NCBI Taxonomy" id="1125718"/>
    <lineage>
        <taxon>Bacteria</taxon>
        <taxon>Bacillati</taxon>
        <taxon>Actinomycetota</taxon>
        <taxon>Actinomycetes</taxon>
        <taxon>Actinomycetales</taxon>
        <taxon>Actinomycetaceae</taxon>
        <taxon>Actinomyces</taxon>
    </lineage>
</organism>
<keyword evidence="8" id="KW-0311">Gluconate utilization</keyword>
<accession>J0XC33</accession>
<dbReference type="RefSeq" id="WP_008730902.1">
    <property type="nucleotide sequence ID" value="NZ_AKFT01000070.1"/>
</dbReference>
<evidence type="ECO:0000256" key="6">
    <source>
        <dbReference type="ARBA" id="ARBA00022777"/>
    </source>
</evidence>
<dbReference type="AlphaFoldDB" id="J0XC33"/>
<evidence type="ECO:0000256" key="1">
    <source>
        <dbReference type="ARBA" id="ARBA00004761"/>
    </source>
</evidence>
<dbReference type="InterPro" id="IPR027417">
    <property type="entry name" value="P-loop_NTPase"/>
</dbReference>
<evidence type="ECO:0000256" key="3">
    <source>
        <dbReference type="ARBA" id="ARBA00012054"/>
    </source>
</evidence>
<evidence type="ECO:0000256" key="7">
    <source>
        <dbReference type="ARBA" id="ARBA00022840"/>
    </source>
</evidence>
<evidence type="ECO:0000256" key="4">
    <source>
        <dbReference type="ARBA" id="ARBA00022679"/>
    </source>
</evidence>
<proteinExistence type="inferred from homology"/>
<comment type="catalytic activity">
    <reaction evidence="9 10">
        <text>D-gluconate + ATP = 6-phospho-D-gluconate + ADP + H(+)</text>
        <dbReference type="Rhea" id="RHEA:19433"/>
        <dbReference type="ChEBI" id="CHEBI:15378"/>
        <dbReference type="ChEBI" id="CHEBI:18391"/>
        <dbReference type="ChEBI" id="CHEBI:30616"/>
        <dbReference type="ChEBI" id="CHEBI:58759"/>
        <dbReference type="ChEBI" id="CHEBI:456216"/>
        <dbReference type="EC" id="2.7.1.12"/>
    </reaction>
</comment>
<dbReference type="NCBIfam" id="TIGR01313">
    <property type="entry name" value="therm_gnt_kin"/>
    <property type="match status" value="1"/>
</dbReference>
<keyword evidence="12" id="KW-1185">Reference proteome</keyword>
<dbReference type="GO" id="GO:0019521">
    <property type="term" value="P:D-gluconate metabolic process"/>
    <property type="evidence" value="ECO:0007669"/>
    <property type="project" value="UniProtKB-KW"/>
</dbReference>
<dbReference type="Proteomes" id="UP000002941">
    <property type="component" value="Unassembled WGS sequence"/>
</dbReference>
<keyword evidence="4 10" id="KW-0808">Transferase</keyword>
<keyword evidence="5 10" id="KW-0547">Nucleotide-binding</keyword>
<dbReference type="FunFam" id="3.40.50.300:FF:000522">
    <property type="entry name" value="Gluconokinase"/>
    <property type="match status" value="1"/>
</dbReference>
<protein>
    <recommendedName>
        <fullName evidence="3 10">Gluconokinase</fullName>
        <ecNumber evidence="3 10">2.7.1.12</ecNumber>
    </recommendedName>
</protein>
<dbReference type="PATRIC" id="fig|1125718.3.peg.1049"/>
<dbReference type="GO" id="GO:0005524">
    <property type="term" value="F:ATP binding"/>
    <property type="evidence" value="ECO:0007669"/>
    <property type="project" value="UniProtKB-KW"/>
</dbReference>
<dbReference type="GO" id="GO:0005737">
    <property type="term" value="C:cytoplasm"/>
    <property type="evidence" value="ECO:0007669"/>
    <property type="project" value="TreeGrafter"/>
</dbReference>
<gene>
    <name evidence="11" type="ORF">HMPREF1318_2785</name>
</gene>
<dbReference type="SUPFAM" id="SSF52540">
    <property type="entry name" value="P-loop containing nucleoside triphosphate hydrolases"/>
    <property type="match status" value="1"/>
</dbReference>
<name>J0XC33_9ACTO</name>
<dbReference type="EMBL" id="AKFT01000070">
    <property type="protein sequence ID" value="EJF46226.1"/>
    <property type="molecule type" value="Genomic_DNA"/>
</dbReference>
<evidence type="ECO:0000256" key="5">
    <source>
        <dbReference type="ARBA" id="ARBA00022741"/>
    </source>
</evidence>
<comment type="caution">
    <text evidence="11">The sequence shown here is derived from an EMBL/GenBank/DDBJ whole genome shotgun (WGS) entry which is preliminary data.</text>
</comment>
<dbReference type="CDD" id="cd02021">
    <property type="entry name" value="GntK"/>
    <property type="match status" value="1"/>
</dbReference>
<reference evidence="11 12" key="1">
    <citation type="submission" date="2012-05" db="EMBL/GenBank/DDBJ databases">
        <authorList>
            <person name="Harkins D.M."/>
            <person name="Madupu R."/>
            <person name="Durkin A.S."/>
            <person name="Torralba M."/>
            <person name="Methe B."/>
            <person name="Sutton G.G."/>
            <person name="Nelson K.E."/>
        </authorList>
    </citation>
    <scope>NUCLEOTIDE SEQUENCE [LARGE SCALE GENOMIC DNA]</scope>
    <source>
        <strain evidence="11 12">F0489</strain>
    </source>
</reference>
<dbReference type="Pfam" id="PF13671">
    <property type="entry name" value="AAA_33"/>
    <property type="match status" value="1"/>
</dbReference>
<sequence>MNRPVEHLVLMGVAGCGKTTAADNLHRALGWPVAEADEFHPAANIAKMSRGVPLTDEDRWPWLESMRDWMSARAAEGVKTIVTCSALKRSYRDLLSRADGRVFFIHLIAQPDELRERMSQREGHFMPSALLPSQFADLEPLADGEDGVTVASRATPEETFDAILAALEHASTAA</sequence>
<evidence type="ECO:0000256" key="2">
    <source>
        <dbReference type="ARBA" id="ARBA00008420"/>
    </source>
</evidence>
<evidence type="ECO:0000256" key="10">
    <source>
        <dbReference type="RuleBase" id="RU363066"/>
    </source>
</evidence>
<evidence type="ECO:0000313" key="11">
    <source>
        <dbReference type="EMBL" id="EJF46226.1"/>
    </source>
</evidence>
<comment type="similarity">
    <text evidence="2 10">Belongs to the gluconokinase GntK/GntV family.</text>
</comment>
<dbReference type="Gene3D" id="3.40.50.300">
    <property type="entry name" value="P-loop containing nucleotide triphosphate hydrolases"/>
    <property type="match status" value="1"/>
</dbReference>
<dbReference type="GO" id="GO:0046316">
    <property type="term" value="F:gluconokinase activity"/>
    <property type="evidence" value="ECO:0007669"/>
    <property type="project" value="UniProtKB-EC"/>
</dbReference>
<dbReference type="EC" id="2.7.1.12" evidence="3 10"/>
<comment type="pathway">
    <text evidence="1">Carbohydrate acid metabolism.</text>
</comment>
<keyword evidence="6 10" id="KW-0418">Kinase</keyword>
<dbReference type="PANTHER" id="PTHR43442">
    <property type="entry name" value="GLUCONOKINASE-RELATED"/>
    <property type="match status" value="1"/>
</dbReference>